<dbReference type="InterPro" id="IPR027417">
    <property type="entry name" value="P-loop_NTPase"/>
</dbReference>
<dbReference type="SUPFAM" id="SSF52540">
    <property type="entry name" value="P-loop containing nucleoside triphosphate hydrolases"/>
    <property type="match status" value="1"/>
</dbReference>
<sequence>MDEYHHAEEEDGSWTRALMPLYEKAAYRVLMTGTLSRGDGKKIAFTPYCLGESGIVPSLEGDETTAIIEYSRRDALAEKAILPLEFIFAEGRAQWEKKSGRVMDVKLSSVRDQTARHALYTALHTEYAQELLSLSVNHWQAHRREKNRFSKLLVVSAGIKSAKQYTSILKKQGLKVDIATSDDSPACHKAIKAYKNNKLDALVSVNVCYEGLDVPAISHICCLTNIRSREWIEQMAGRAVRIDPNGGPYENQKGYIFAPKDEMFVSIKEQIEAEQTPFLKVISNGEGKPRGNKLVLEVQEQGPPGGITPLSSTLIGAQVDPLFPNYVPDKTSSEIEADLREQIKRHVGEYVANNGLTNWGVNSEIYAFFNKSRENMTIPELKNCLSYIKSKYPLNYYRGAGKPRVSRKAVPINVTWKVA</sequence>
<evidence type="ECO:0000313" key="2">
    <source>
        <dbReference type="EMBL" id="QJA45720.1"/>
    </source>
</evidence>
<name>A0A6H1ZEV4_9ZZZZ</name>
<keyword evidence="2" id="KW-0378">Hydrolase</keyword>
<organism evidence="2">
    <name type="scientific">viral metagenome</name>
    <dbReference type="NCBI Taxonomy" id="1070528"/>
    <lineage>
        <taxon>unclassified sequences</taxon>
        <taxon>metagenomes</taxon>
        <taxon>organismal metagenomes</taxon>
    </lineage>
</organism>
<reference evidence="2" key="1">
    <citation type="submission" date="2020-03" db="EMBL/GenBank/DDBJ databases">
        <title>The deep terrestrial virosphere.</title>
        <authorList>
            <person name="Holmfeldt K."/>
            <person name="Nilsson E."/>
            <person name="Simone D."/>
            <person name="Lopez-Fernandez M."/>
            <person name="Wu X."/>
            <person name="de Brujin I."/>
            <person name="Lundin D."/>
            <person name="Andersson A."/>
            <person name="Bertilsson S."/>
            <person name="Dopson M."/>
        </authorList>
    </citation>
    <scope>NUCLEOTIDE SEQUENCE</scope>
    <source>
        <strain evidence="2">TM448A00274</strain>
    </source>
</reference>
<dbReference type="GO" id="GO:0004386">
    <property type="term" value="F:helicase activity"/>
    <property type="evidence" value="ECO:0007669"/>
    <property type="project" value="UniProtKB-KW"/>
</dbReference>
<dbReference type="SMART" id="SM00490">
    <property type="entry name" value="HELICc"/>
    <property type="match status" value="1"/>
</dbReference>
<gene>
    <name evidence="2" type="ORF">TM448A00274_0004</name>
</gene>
<dbReference type="PROSITE" id="PS51194">
    <property type="entry name" value="HELICASE_CTER"/>
    <property type="match status" value="1"/>
</dbReference>
<dbReference type="Pfam" id="PF00271">
    <property type="entry name" value="Helicase_C"/>
    <property type="match status" value="1"/>
</dbReference>
<dbReference type="InterPro" id="IPR050742">
    <property type="entry name" value="Helicase_Restrict-Modif_Enz"/>
</dbReference>
<evidence type="ECO:0000259" key="1">
    <source>
        <dbReference type="PROSITE" id="PS51194"/>
    </source>
</evidence>
<feature type="domain" description="Helicase C-terminal" evidence="1">
    <location>
        <begin position="133"/>
        <end position="290"/>
    </location>
</feature>
<accession>A0A6H1ZEV4</accession>
<proteinExistence type="predicted"/>
<dbReference type="PANTHER" id="PTHR47396">
    <property type="entry name" value="TYPE I RESTRICTION ENZYME ECOKI R PROTEIN"/>
    <property type="match status" value="1"/>
</dbReference>
<keyword evidence="2" id="KW-0547">Nucleotide-binding</keyword>
<dbReference type="AlphaFoldDB" id="A0A6H1ZEV4"/>
<dbReference type="GO" id="GO:0005829">
    <property type="term" value="C:cytosol"/>
    <property type="evidence" value="ECO:0007669"/>
    <property type="project" value="TreeGrafter"/>
</dbReference>
<protein>
    <submittedName>
        <fullName evidence="2">Putative helicase</fullName>
    </submittedName>
</protein>
<dbReference type="InterPro" id="IPR001650">
    <property type="entry name" value="Helicase_C-like"/>
</dbReference>
<dbReference type="Gene3D" id="3.40.50.300">
    <property type="entry name" value="P-loop containing nucleotide triphosphate hydrolases"/>
    <property type="match status" value="1"/>
</dbReference>
<keyword evidence="2" id="KW-0347">Helicase</keyword>
<dbReference type="PANTHER" id="PTHR47396:SF1">
    <property type="entry name" value="ATP-DEPENDENT HELICASE IRC3-RELATED"/>
    <property type="match status" value="1"/>
</dbReference>
<dbReference type="EMBL" id="MT143996">
    <property type="protein sequence ID" value="QJA45720.1"/>
    <property type="molecule type" value="Genomic_DNA"/>
</dbReference>
<keyword evidence="2" id="KW-0067">ATP-binding</keyword>